<sequence length="131" mass="13897">MRSRAGVIQVLLLLLALSVIAASSVSIMAQQKRVERQLSTIGASPNLRPSAAILPSPARGPCYPVGDVNNDGVIKPDDVQIILNYVAGIKPAVFTPGRADVNKDGKITSVDAQLIKQFLEDKIKTFKACGS</sequence>
<dbReference type="GO" id="GO:0004553">
    <property type="term" value="F:hydrolase activity, hydrolyzing O-glycosyl compounds"/>
    <property type="evidence" value="ECO:0007669"/>
    <property type="project" value="InterPro"/>
</dbReference>
<gene>
    <name evidence="3" type="ORF">A3A60_04855</name>
</gene>
<dbReference type="SUPFAM" id="SSF63446">
    <property type="entry name" value="Type I dockerin domain"/>
    <property type="match status" value="1"/>
</dbReference>
<dbReference type="Gene3D" id="1.10.1330.10">
    <property type="entry name" value="Dockerin domain"/>
    <property type="match status" value="1"/>
</dbReference>
<comment type="caution">
    <text evidence="3">The sequence shown here is derived from an EMBL/GenBank/DDBJ whole genome shotgun (WGS) entry which is preliminary data.</text>
</comment>
<organism evidence="3 4">
    <name type="scientific">Candidatus Curtissbacteria bacterium RIFCSPLOWO2_01_FULL_42_26</name>
    <dbReference type="NCBI Taxonomy" id="1797729"/>
    <lineage>
        <taxon>Bacteria</taxon>
        <taxon>Candidatus Curtissiibacteriota</taxon>
    </lineage>
</organism>
<dbReference type="InterPro" id="IPR036439">
    <property type="entry name" value="Dockerin_dom_sf"/>
</dbReference>
<accession>A0A1F5I0E9</accession>
<reference evidence="3 4" key="1">
    <citation type="journal article" date="2016" name="Nat. Commun.">
        <title>Thousands of microbial genomes shed light on interconnected biogeochemical processes in an aquifer system.</title>
        <authorList>
            <person name="Anantharaman K."/>
            <person name="Brown C.T."/>
            <person name="Hug L.A."/>
            <person name="Sharon I."/>
            <person name="Castelle C.J."/>
            <person name="Probst A.J."/>
            <person name="Thomas B.C."/>
            <person name="Singh A."/>
            <person name="Wilkins M.J."/>
            <person name="Karaoz U."/>
            <person name="Brodie E.L."/>
            <person name="Williams K.H."/>
            <person name="Hubbard S.S."/>
            <person name="Banfield J.F."/>
        </authorList>
    </citation>
    <scope>NUCLEOTIDE SEQUENCE [LARGE SCALE GENOMIC DNA]</scope>
</reference>
<dbReference type="STRING" id="1797729.A3A60_04855"/>
<evidence type="ECO:0000259" key="2">
    <source>
        <dbReference type="PROSITE" id="PS51766"/>
    </source>
</evidence>
<dbReference type="EMBL" id="MFBS01000016">
    <property type="protein sequence ID" value="OGE09888.1"/>
    <property type="molecule type" value="Genomic_DNA"/>
</dbReference>
<dbReference type="CDD" id="cd14256">
    <property type="entry name" value="Dockerin_I"/>
    <property type="match status" value="1"/>
</dbReference>
<keyword evidence="1" id="KW-0732">Signal</keyword>
<dbReference type="InterPro" id="IPR016134">
    <property type="entry name" value="Dockerin_dom"/>
</dbReference>
<dbReference type="Pfam" id="PF00404">
    <property type="entry name" value="Dockerin_1"/>
    <property type="match status" value="1"/>
</dbReference>
<dbReference type="InterPro" id="IPR002105">
    <property type="entry name" value="Dockerin_1_rpt"/>
</dbReference>
<dbReference type="PROSITE" id="PS51766">
    <property type="entry name" value="DOCKERIN"/>
    <property type="match status" value="1"/>
</dbReference>
<feature type="domain" description="Dockerin" evidence="2">
    <location>
        <begin position="61"/>
        <end position="128"/>
    </location>
</feature>
<feature type="signal peptide" evidence="1">
    <location>
        <begin position="1"/>
        <end position="21"/>
    </location>
</feature>
<evidence type="ECO:0000313" key="4">
    <source>
        <dbReference type="Proteomes" id="UP000179227"/>
    </source>
</evidence>
<name>A0A1F5I0E9_9BACT</name>
<dbReference type="GO" id="GO:0000272">
    <property type="term" value="P:polysaccharide catabolic process"/>
    <property type="evidence" value="ECO:0007669"/>
    <property type="project" value="InterPro"/>
</dbReference>
<dbReference type="AlphaFoldDB" id="A0A1F5I0E9"/>
<proteinExistence type="predicted"/>
<dbReference type="Proteomes" id="UP000179227">
    <property type="component" value="Unassembled WGS sequence"/>
</dbReference>
<feature type="chain" id="PRO_5009518840" description="Dockerin domain-containing protein" evidence="1">
    <location>
        <begin position="22"/>
        <end position="131"/>
    </location>
</feature>
<protein>
    <recommendedName>
        <fullName evidence="2">Dockerin domain-containing protein</fullName>
    </recommendedName>
</protein>
<evidence type="ECO:0000313" key="3">
    <source>
        <dbReference type="EMBL" id="OGE09888.1"/>
    </source>
</evidence>
<evidence type="ECO:0000256" key="1">
    <source>
        <dbReference type="SAM" id="SignalP"/>
    </source>
</evidence>